<proteinExistence type="predicted"/>
<feature type="non-terminal residue" evidence="1">
    <location>
        <position position="1"/>
    </location>
</feature>
<evidence type="ECO:0000313" key="1">
    <source>
        <dbReference type="EMBL" id="KAG6603978.1"/>
    </source>
</evidence>
<name>A0AAV6P007_9ROSI</name>
<sequence length="72" mass="7908">MLRRGKNDPSGSLQRWEMFGSCIQGREAVSGRSLSSDLCHDSCRQLLASFGIAPSLSLNRAPFEGPKEMEHA</sequence>
<gene>
    <name evidence="1" type="ORF">SDJN03_04587</name>
</gene>
<reference evidence="1 2" key="1">
    <citation type="journal article" date="2021" name="Hortic Res">
        <title>The domestication of Cucurbita argyrosperma as revealed by the genome of its wild relative.</title>
        <authorList>
            <person name="Barrera-Redondo J."/>
            <person name="Sanchez-de la Vega G."/>
            <person name="Aguirre-Liguori J.A."/>
            <person name="Castellanos-Morales G."/>
            <person name="Gutierrez-Guerrero Y.T."/>
            <person name="Aguirre-Dugua X."/>
            <person name="Aguirre-Planter E."/>
            <person name="Tenaillon M.I."/>
            <person name="Lira-Saade R."/>
            <person name="Eguiarte L.E."/>
        </authorList>
    </citation>
    <scope>NUCLEOTIDE SEQUENCE [LARGE SCALE GENOMIC DNA]</scope>
    <source>
        <strain evidence="1">JBR-2021</strain>
    </source>
</reference>
<dbReference type="EMBL" id="JAGKQH010000003">
    <property type="protein sequence ID" value="KAG6603978.1"/>
    <property type="molecule type" value="Genomic_DNA"/>
</dbReference>
<keyword evidence="2" id="KW-1185">Reference proteome</keyword>
<dbReference type="AlphaFoldDB" id="A0AAV6P007"/>
<protein>
    <submittedName>
        <fullName evidence="1">Uncharacterized protein</fullName>
    </submittedName>
</protein>
<comment type="caution">
    <text evidence="1">The sequence shown here is derived from an EMBL/GenBank/DDBJ whole genome shotgun (WGS) entry which is preliminary data.</text>
</comment>
<evidence type="ECO:0000313" key="2">
    <source>
        <dbReference type="Proteomes" id="UP000685013"/>
    </source>
</evidence>
<accession>A0AAV6P007</accession>
<organism evidence="1 2">
    <name type="scientific">Cucurbita argyrosperma subsp. sororia</name>
    <dbReference type="NCBI Taxonomy" id="37648"/>
    <lineage>
        <taxon>Eukaryota</taxon>
        <taxon>Viridiplantae</taxon>
        <taxon>Streptophyta</taxon>
        <taxon>Embryophyta</taxon>
        <taxon>Tracheophyta</taxon>
        <taxon>Spermatophyta</taxon>
        <taxon>Magnoliopsida</taxon>
        <taxon>eudicotyledons</taxon>
        <taxon>Gunneridae</taxon>
        <taxon>Pentapetalae</taxon>
        <taxon>rosids</taxon>
        <taxon>fabids</taxon>
        <taxon>Cucurbitales</taxon>
        <taxon>Cucurbitaceae</taxon>
        <taxon>Cucurbiteae</taxon>
        <taxon>Cucurbita</taxon>
    </lineage>
</organism>
<dbReference type="Proteomes" id="UP000685013">
    <property type="component" value="Chromosome 3"/>
</dbReference>